<dbReference type="InterPro" id="IPR051131">
    <property type="entry name" value="NEK_Ser/Thr_kinase_NIMA"/>
</dbReference>
<feature type="compositionally biased region" description="Basic and acidic residues" evidence="9">
    <location>
        <begin position="485"/>
        <end position="495"/>
    </location>
</feature>
<feature type="compositionally biased region" description="Basic and acidic residues" evidence="9">
    <location>
        <begin position="593"/>
        <end position="606"/>
    </location>
</feature>
<dbReference type="InterPro" id="IPR000719">
    <property type="entry name" value="Prot_kinase_dom"/>
</dbReference>
<accession>A0ABQ6M3I5</accession>
<keyword evidence="2" id="KW-0723">Serine/threonine-protein kinase</keyword>
<feature type="compositionally biased region" description="Basic and acidic residues" evidence="9">
    <location>
        <begin position="296"/>
        <end position="318"/>
    </location>
</feature>
<dbReference type="CDD" id="cd08215">
    <property type="entry name" value="STKc_Nek"/>
    <property type="match status" value="1"/>
</dbReference>
<feature type="compositionally biased region" description="Basic and acidic residues" evidence="9">
    <location>
        <begin position="627"/>
        <end position="677"/>
    </location>
</feature>
<evidence type="ECO:0000256" key="8">
    <source>
        <dbReference type="ARBA" id="ARBA00048679"/>
    </source>
</evidence>
<comment type="caution">
    <text evidence="11">The sequence shown here is derived from an EMBL/GenBank/DDBJ whole genome shotgun (WGS) entry which is preliminary data.</text>
</comment>
<organism evidence="11 12">
    <name type="scientific">Tetraparma gracilis</name>
    <dbReference type="NCBI Taxonomy" id="2962635"/>
    <lineage>
        <taxon>Eukaryota</taxon>
        <taxon>Sar</taxon>
        <taxon>Stramenopiles</taxon>
        <taxon>Ochrophyta</taxon>
        <taxon>Bolidophyceae</taxon>
        <taxon>Parmales</taxon>
        <taxon>Triparmaceae</taxon>
        <taxon>Tetraparma</taxon>
    </lineage>
</organism>
<gene>
    <name evidence="11" type="ORF">TeGR_g728</name>
</gene>
<evidence type="ECO:0000256" key="2">
    <source>
        <dbReference type="ARBA" id="ARBA00022527"/>
    </source>
</evidence>
<feature type="region of interest" description="Disordered" evidence="9">
    <location>
        <begin position="828"/>
        <end position="860"/>
    </location>
</feature>
<evidence type="ECO:0000256" key="4">
    <source>
        <dbReference type="ARBA" id="ARBA00022741"/>
    </source>
</evidence>
<evidence type="ECO:0000313" key="12">
    <source>
        <dbReference type="Proteomes" id="UP001165060"/>
    </source>
</evidence>
<feature type="compositionally biased region" description="Basic and acidic residues" evidence="9">
    <location>
        <begin position="685"/>
        <end position="696"/>
    </location>
</feature>
<dbReference type="Gene3D" id="1.10.510.10">
    <property type="entry name" value="Transferase(Phosphotransferase) domain 1"/>
    <property type="match status" value="1"/>
</dbReference>
<feature type="compositionally biased region" description="Acidic residues" evidence="9">
    <location>
        <begin position="736"/>
        <end position="749"/>
    </location>
</feature>
<name>A0ABQ6M3I5_9STRA</name>
<comment type="catalytic activity">
    <reaction evidence="7">
        <text>L-threonyl-[protein] + ATP = O-phospho-L-threonyl-[protein] + ADP + H(+)</text>
        <dbReference type="Rhea" id="RHEA:46608"/>
        <dbReference type="Rhea" id="RHEA-COMP:11060"/>
        <dbReference type="Rhea" id="RHEA-COMP:11605"/>
        <dbReference type="ChEBI" id="CHEBI:15378"/>
        <dbReference type="ChEBI" id="CHEBI:30013"/>
        <dbReference type="ChEBI" id="CHEBI:30616"/>
        <dbReference type="ChEBI" id="CHEBI:61977"/>
        <dbReference type="ChEBI" id="CHEBI:456216"/>
        <dbReference type="EC" id="2.7.11.1"/>
    </reaction>
</comment>
<keyword evidence="6" id="KW-0067">ATP-binding</keyword>
<dbReference type="Proteomes" id="UP001165060">
    <property type="component" value="Unassembled WGS sequence"/>
</dbReference>
<evidence type="ECO:0000256" key="9">
    <source>
        <dbReference type="SAM" id="MobiDB-lite"/>
    </source>
</evidence>
<evidence type="ECO:0000256" key="1">
    <source>
        <dbReference type="ARBA" id="ARBA00012513"/>
    </source>
</evidence>
<dbReference type="PANTHER" id="PTHR44899:SF3">
    <property type="entry name" value="SERINE_THREONINE-PROTEIN KINASE NEK1"/>
    <property type="match status" value="1"/>
</dbReference>
<feature type="compositionally biased region" description="Basic and acidic residues" evidence="9">
    <location>
        <begin position="528"/>
        <end position="543"/>
    </location>
</feature>
<proteinExistence type="predicted"/>
<evidence type="ECO:0000259" key="10">
    <source>
        <dbReference type="PROSITE" id="PS50011"/>
    </source>
</evidence>
<feature type="region of interest" description="Disordered" evidence="9">
    <location>
        <begin position="442"/>
        <end position="467"/>
    </location>
</feature>
<keyword evidence="5" id="KW-0418">Kinase</keyword>
<evidence type="ECO:0000256" key="6">
    <source>
        <dbReference type="ARBA" id="ARBA00022840"/>
    </source>
</evidence>
<dbReference type="InterPro" id="IPR008271">
    <property type="entry name" value="Ser/Thr_kinase_AS"/>
</dbReference>
<dbReference type="Pfam" id="PF00069">
    <property type="entry name" value="Pkinase"/>
    <property type="match status" value="1"/>
</dbReference>
<protein>
    <recommendedName>
        <fullName evidence="1">non-specific serine/threonine protein kinase</fullName>
        <ecNumber evidence="1">2.7.11.1</ecNumber>
    </recommendedName>
</protein>
<keyword evidence="3" id="KW-0808">Transferase</keyword>
<feature type="compositionally biased region" description="Basic and acidic residues" evidence="9">
    <location>
        <begin position="764"/>
        <end position="783"/>
    </location>
</feature>
<evidence type="ECO:0000313" key="11">
    <source>
        <dbReference type="EMBL" id="GMI18934.1"/>
    </source>
</evidence>
<dbReference type="SMART" id="SM00220">
    <property type="entry name" value="S_TKc"/>
    <property type="match status" value="1"/>
</dbReference>
<comment type="catalytic activity">
    <reaction evidence="8">
        <text>L-seryl-[protein] + ATP = O-phospho-L-seryl-[protein] + ADP + H(+)</text>
        <dbReference type="Rhea" id="RHEA:17989"/>
        <dbReference type="Rhea" id="RHEA-COMP:9863"/>
        <dbReference type="Rhea" id="RHEA-COMP:11604"/>
        <dbReference type="ChEBI" id="CHEBI:15378"/>
        <dbReference type="ChEBI" id="CHEBI:29999"/>
        <dbReference type="ChEBI" id="CHEBI:30616"/>
        <dbReference type="ChEBI" id="CHEBI:83421"/>
        <dbReference type="ChEBI" id="CHEBI:456216"/>
        <dbReference type="EC" id="2.7.11.1"/>
    </reaction>
</comment>
<sequence length="860" mass="97215">MPSADQPIAPASTAPPCRPGEVVTLTDFHILEELFRSAAGAVFKVRRKKNRQLCVLKERKFAELGRKRDILNEVDLLERLDHPNVIKCYGHFWDHSTGALYMVLEYADSGDLYTHVLQRRTTKEYFPEATIWSMFYQLCQGLNHMHSNGVIHRDIKSLNIMMCSNGQLKIGDLGVSRQVGQETMMLQTFYGTPLYASPELCENRPYNEKTDIWSLGVVLYEIACLTPPFGGPNLIALANAIKDARYPSIPESSGFSESLRRMVAMLLQKKYEKRPSIKQILSWFKEPPVHYLEMNEEKKNTNLSAEEQRMEKMREDRKQKKNQYELLQKKLLEQQAQRTRAAAGDAEETRKPAAVRGEKRETNSRPRDMSGTDTDFDEYANVMQYGKGDAAPSSSLDDAPPRVPAASLNTRQLLARRQRISTELRRKTLQLRNMRRLAEHAEYKGGKGASKHPTMRAPGASTKAVQECEREIRELQRMMDERDYEPEHLPSREAPELQQNTRSKQQHNKNGKNESEPHTRAPPPPLNNEREARLRQRMLERLAKSKKGPSQETPSRKIGSMSQQRPATANVGMAQRKSQLYVEQAAAAHNNNHSKDKDEDKDKERGWSGNGNNSAWGEHGMGLPFLAKEKKEEREEKEVDGRAERERRLKEVEEQRARKVREAKVLQEQMRGEEGAGGRRGSGAGRREGENRHDNDNIVVQDPFIDISGLDINGVKGTSTKDAPRPAPKPSRRDDPGDETDSGEEEEPTESPPSPPTNSRMSARKAEMFEGSPDRRRIFDRGRPLNVQAKQEPRQTGKHNLFKVYEKAGGSGALDSHREVGRRQKEGLQGLGLGGGARPSTVGPGVTRAKGSNFLAWSGE</sequence>
<reference evidence="11 12" key="1">
    <citation type="journal article" date="2023" name="Commun. Biol.">
        <title>Genome analysis of Parmales, the sister group of diatoms, reveals the evolutionary specialization of diatoms from phago-mixotrophs to photoautotrophs.</title>
        <authorList>
            <person name="Ban H."/>
            <person name="Sato S."/>
            <person name="Yoshikawa S."/>
            <person name="Yamada K."/>
            <person name="Nakamura Y."/>
            <person name="Ichinomiya M."/>
            <person name="Sato N."/>
            <person name="Blanc-Mathieu R."/>
            <person name="Endo H."/>
            <person name="Kuwata A."/>
            <person name="Ogata H."/>
        </authorList>
    </citation>
    <scope>NUCLEOTIDE SEQUENCE [LARGE SCALE GENOMIC DNA]</scope>
</reference>
<keyword evidence="12" id="KW-1185">Reference proteome</keyword>
<feature type="region of interest" description="Disordered" evidence="9">
    <location>
        <begin position="485"/>
        <end position="799"/>
    </location>
</feature>
<feature type="region of interest" description="Disordered" evidence="9">
    <location>
        <begin position="335"/>
        <end position="410"/>
    </location>
</feature>
<dbReference type="SUPFAM" id="SSF56112">
    <property type="entry name" value="Protein kinase-like (PK-like)"/>
    <property type="match status" value="1"/>
</dbReference>
<dbReference type="PROSITE" id="PS00108">
    <property type="entry name" value="PROTEIN_KINASE_ST"/>
    <property type="match status" value="1"/>
</dbReference>
<evidence type="ECO:0000256" key="3">
    <source>
        <dbReference type="ARBA" id="ARBA00022679"/>
    </source>
</evidence>
<dbReference type="InterPro" id="IPR011009">
    <property type="entry name" value="Kinase-like_dom_sf"/>
</dbReference>
<keyword evidence="4" id="KW-0547">Nucleotide-binding</keyword>
<dbReference type="PROSITE" id="PS50011">
    <property type="entry name" value="PROTEIN_KINASE_DOM"/>
    <property type="match status" value="1"/>
</dbReference>
<evidence type="ECO:0000256" key="5">
    <source>
        <dbReference type="ARBA" id="ARBA00022777"/>
    </source>
</evidence>
<evidence type="ECO:0000256" key="7">
    <source>
        <dbReference type="ARBA" id="ARBA00047899"/>
    </source>
</evidence>
<dbReference type="EMBL" id="BRYB01002383">
    <property type="protein sequence ID" value="GMI18934.1"/>
    <property type="molecule type" value="Genomic_DNA"/>
</dbReference>
<feature type="compositionally biased region" description="Basic and acidic residues" evidence="9">
    <location>
        <begin position="347"/>
        <end position="370"/>
    </location>
</feature>
<feature type="region of interest" description="Disordered" evidence="9">
    <location>
        <begin position="296"/>
        <end position="320"/>
    </location>
</feature>
<dbReference type="EC" id="2.7.11.1" evidence="1"/>
<dbReference type="PANTHER" id="PTHR44899">
    <property type="entry name" value="CAMK FAMILY PROTEIN KINASE"/>
    <property type="match status" value="1"/>
</dbReference>
<feature type="domain" description="Protein kinase" evidence="10">
    <location>
        <begin position="28"/>
        <end position="289"/>
    </location>
</feature>